<dbReference type="EMBL" id="PXYI01000006">
    <property type="protein sequence ID" value="PSJ38467.1"/>
    <property type="molecule type" value="Genomic_DNA"/>
</dbReference>
<dbReference type="Proteomes" id="UP000241167">
    <property type="component" value="Unassembled WGS sequence"/>
</dbReference>
<keyword evidence="2 4" id="KW-0472">Membrane</keyword>
<keyword evidence="3" id="KW-0998">Cell outer membrane</keyword>
<evidence type="ECO:0000313" key="9">
    <source>
        <dbReference type="Proteomes" id="UP000241167"/>
    </source>
</evidence>
<accession>A0A2P7QKF8</accession>
<reference evidence="8 9" key="1">
    <citation type="submission" date="2018-03" db="EMBL/GenBank/DDBJ databases">
        <title>The draft genome of Sphingosinicella sp. GL-C-18.</title>
        <authorList>
            <person name="Liu L."/>
            <person name="Li L."/>
            <person name="Liang L."/>
            <person name="Zhang X."/>
            <person name="Wang T."/>
        </authorList>
    </citation>
    <scope>NUCLEOTIDE SEQUENCE [LARGE SCALE GENOMIC DNA]</scope>
    <source>
        <strain evidence="8 9">GL-C-18</strain>
    </source>
</reference>
<feature type="domain" description="TonB-dependent receptor plug" evidence="7">
    <location>
        <begin position="107"/>
        <end position="217"/>
    </location>
</feature>
<dbReference type="InterPro" id="IPR037066">
    <property type="entry name" value="Plug_dom_sf"/>
</dbReference>
<evidence type="ECO:0000256" key="3">
    <source>
        <dbReference type="ARBA" id="ARBA00023237"/>
    </source>
</evidence>
<sequence>MNAFAGEPVSAPERDLGVFLRSGASVLAFCAFAAAAPVLAQTAPSGQPSDAGAALEGTAGRTQGADTGDTRSAESADAAAQSAPAADDAIVVTGIRQSLQNAQNLKRNADTIVDAITAEDIGALPDRSVTEALQRVPGVSINRFAGSNDPDHFSGEGSGVVVRGLTYVRSEFNGRDTFSPGVGGQAINFQDVPADMLGSVEVWKNTTAEMIEGGLSGTVNMNLRKPFDNKGFFAGFSAEGVRTDMRKKWSPVFTGVLSNTWDTSAGRFGILGAISYSKLFSRADGVRVTNYQTRDGRYAVQSNETDILACRTPLPGNTNTTGFPSNVDAYFGTGAAGAAFPNPAATVGNPCVGAASGPADGFADTLSTAYAPIGGQFVTQEFNRTRRGFGASAQWESNDRRALVTGQFLRSHATQKWGEYTFEAGGDLNEYNTFPAGCLPNNNGPIQGEPPNQARTPRAECALNSSGQIVGASGTSWQSYPNGQTFPNYTYNEDGVFESGYITLPIGGWRGGTWDQVPQGGMQHTLNRRQVEDTNKVNDFGLNAKFTPNDRWSFNADAQYVSAKHDNMDFGIHGSIFADQELDLTGEYPQVTPHKPLTLSQTWASPSDALRGASDEEYFTNPRYTYWRSAMDHIEQSSGEEWAFRGDAQYNFEEGESFLKHAKFGARYSDRDQKFRYTSYNWGSLSEVWTGNAVHMNEVGGDNVVLHDWGTFFRGKVNAPPRGNYYSGDLIDGYEDAIAFTDLVQDNARANGGGGAADWDPLARRPGAIAGTPFLPTDLQRVREENLAAYAMLSFGREEPIFGNVRLDGNIGLRVVRTSGESEGAVGAPTEDDVGTDDPYEVRCAIQQPPPEAPPGAQPSRPSGLCNLGETGYTALRTFANGEYAQTVNGNKYTYFLPSLNLKFGLSRNLILRFAAGRNLARPGTWDLRTRADWSVTGTSLGATTGNPFLKPAISDNLDASAEWYFGGSAVGSLTFNLFAKNIHNFFFQNVFEEQYTFNGITQNVIVRRPDNYEKTGKIRGLELSYQQTYDFLPGLLNGFGLSANYSYIHSKGLENAQLFIGSRAPIGTAGNLPLEQLSKHNLNIQPFYERGPFSLRLAYTWRSKFLLTASDVIFPYYPIFNDASGRLDATVFIDISKNFKIGVQGVNLTNEVTKTLQQFTVGGLKGPRSYFMEDRRFHFILRGTF</sequence>
<feature type="region of interest" description="Disordered" evidence="5">
    <location>
        <begin position="42"/>
        <end position="81"/>
    </location>
</feature>
<dbReference type="NCBIfam" id="TIGR01782">
    <property type="entry name" value="TonB-Xanth-Caul"/>
    <property type="match status" value="1"/>
</dbReference>
<dbReference type="InterPro" id="IPR010104">
    <property type="entry name" value="TonB_rcpt_bac"/>
</dbReference>
<dbReference type="PANTHER" id="PTHR40980:SF3">
    <property type="entry name" value="TONB-DEPENDENT RECEPTOR-LIKE BETA-BARREL DOMAIN-CONTAINING PROTEIN"/>
    <property type="match status" value="1"/>
</dbReference>
<keyword evidence="4" id="KW-0798">TonB box</keyword>
<comment type="subcellular location">
    <subcellularLocation>
        <location evidence="1 4">Cell outer membrane</location>
    </subcellularLocation>
</comment>
<evidence type="ECO:0000256" key="1">
    <source>
        <dbReference type="ARBA" id="ARBA00004442"/>
    </source>
</evidence>
<dbReference type="GO" id="GO:0009279">
    <property type="term" value="C:cell outer membrane"/>
    <property type="evidence" value="ECO:0007669"/>
    <property type="project" value="UniProtKB-SubCell"/>
</dbReference>
<evidence type="ECO:0000256" key="4">
    <source>
        <dbReference type="RuleBase" id="RU003357"/>
    </source>
</evidence>
<dbReference type="AlphaFoldDB" id="A0A2P7QKF8"/>
<comment type="similarity">
    <text evidence="4">Belongs to the TonB-dependent receptor family.</text>
</comment>
<evidence type="ECO:0000256" key="2">
    <source>
        <dbReference type="ARBA" id="ARBA00023136"/>
    </source>
</evidence>
<comment type="caution">
    <text evidence="8">The sequence shown here is derived from an EMBL/GenBank/DDBJ whole genome shotgun (WGS) entry which is preliminary data.</text>
</comment>
<dbReference type="Gene3D" id="2.40.170.20">
    <property type="entry name" value="TonB-dependent receptor, beta-barrel domain"/>
    <property type="match status" value="1"/>
</dbReference>
<dbReference type="Pfam" id="PF00593">
    <property type="entry name" value="TonB_dep_Rec_b-barrel"/>
    <property type="match status" value="1"/>
</dbReference>
<evidence type="ECO:0000259" key="6">
    <source>
        <dbReference type="Pfam" id="PF00593"/>
    </source>
</evidence>
<evidence type="ECO:0000256" key="5">
    <source>
        <dbReference type="SAM" id="MobiDB-lite"/>
    </source>
</evidence>
<protein>
    <submittedName>
        <fullName evidence="8">TonB-dependent receptor</fullName>
    </submittedName>
</protein>
<gene>
    <name evidence="8" type="ORF">C7I55_18720</name>
</gene>
<dbReference type="InterPro" id="IPR012910">
    <property type="entry name" value="Plug_dom"/>
</dbReference>
<dbReference type="Pfam" id="PF07715">
    <property type="entry name" value="Plug"/>
    <property type="match status" value="1"/>
</dbReference>
<dbReference type="SUPFAM" id="SSF56935">
    <property type="entry name" value="Porins"/>
    <property type="match status" value="1"/>
</dbReference>
<evidence type="ECO:0000259" key="7">
    <source>
        <dbReference type="Pfam" id="PF07715"/>
    </source>
</evidence>
<feature type="domain" description="TonB-dependent receptor-like beta-barrel" evidence="6">
    <location>
        <begin position="581"/>
        <end position="1149"/>
    </location>
</feature>
<organism evidence="8 9">
    <name type="scientific">Allosphingosinicella deserti</name>
    <dbReference type="NCBI Taxonomy" id="2116704"/>
    <lineage>
        <taxon>Bacteria</taxon>
        <taxon>Pseudomonadati</taxon>
        <taxon>Pseudomonadota</taxon>
        <taxon>Alphaproteobacteria</taxon>
        <taxon>Sphingomonadales</taxon>
        <taxon>Sphingomonadaceae</taxon>
        <taxon>Allosphingosinicella</taxon>
    </lineage>
</organism>
<evidence type="ECO:0000313" key="8">
    <source>
        <dbReference type="EMBL" id="PSJ38467.1"/>
    </source>
</evidence>
<keyword evidence="8" id="KW-0675">Receptor</keyword>
<dbReference type="PANTHER" id="PTHR40980">
    <property type="entry name" value="PLUG DOMAIN-CONTAINING PROTEIN"/>
    <property type="match status" value="1"/>
</dbReference>
<dbReference type="InterPro" id="IPR036942">
    <property type="entry name" value="Beta-barrel_TonB_sf"/>
</dbReference>
<dbReference type="OrthoDB" id="5476657at2"/>
<dbReference type="InterPro" id="IPR000531">
    <property type="entry name" value="Beta-barrel_TonB"/>
</dbReference>
<name>A0A2P7QKF8_9SPHN</name>
<dbReference type="Gene3D" id="2.170.130.10">
    <property type="entry name" value="TonB-dependent receptor, plug domain"/>
    <property type="match status" value="1"/>
</dbReference>
<proteinExistence type="inferred from homology"/>
<keyword evidence="9" id="KW-1185">Reference proteome</keyword>